<comment type="caution">
    <text evidence="3">The sequence shown here is derived from an EMBL/GenBank/DDBJ whole genome shotgun (WGS) entry which is preliminary data.</text>
</comment>
<dbReference type="PANTHER" id="PTHR23026">
    <property type="entry name" value="NADPH NITROREDUCTASE"/>
    <property type="match status" value="1"/>
</dbReference>
<feature type="domain" description="Nitroreductase" evidence="2">
    <location>
        <begin position="119"/>
        <end position="283"/>
    </location>
</feature>
<dbReference type="InterPro" id="IPR050627">
    <property type="entry name" value="Nitroreductase/BluB"/>
</dbReference>
<evidence type="ECO:0000313" key="4">
    <source>
        <dbReference type="Proteomes" id="UP000621266"/>
    </source>
</evidence>
<dbReference type="EMBL" id="WHPN01000422">
    <property type="protein sequence ID" value="KAF4405304.1"/>
    <property type="molecule type" value="Genomic_DNA"/>
</dbReference>
<reference evidence="3 4" key="1">
    <citation type="submission" date="2019-10" db="EMBL/GenBank/DDBJ databases">
        <title>Streptomyces tenebrisbrunneis sp.nov., an endogenous actinomycete isolated from of Lycium ruthenicum.</title>
        <authorList>
            <person name="Ma L."/>
        </authorList>
    </citation>
    <scope>NUCLEOTIDE SEQUENCE [LARGE SCALE GENOMIC DNA]</scope>
    <source>
        <strain evidence="3 4">TRM 66187</strain>
    </source>
</reference>
<dbReference type="SUPFAM" id="SSF55469">
    <property type="entry name" value="FMN-dependent nitroreductase-like"/>
    <property type="match status" value="2"/>
</dbReference>
<dbReference type="Proteomes" id="UP000621266">
    <property type="component" value="Unassembled WGS sequence"/>
</dbReference>
<evidence type="ECO:0000259" key="2">
    <source>
        <dbReference type="Pfam" id="PF00881"/>
    </source>
</evidence>
<protein>
    <submittedName>
        <fullName evidence="3">Nitroreductase</fullName>
    </submittedName>
</protein>
<evidence type="ECO:0000256" key="1">
    <source>
        <dbReference type="SAM" id="MobiDB-lite"/>
    </source>
</evidence>
<organism evidence="3 4">
    <name type="scientific">Streptomyces lycii</name>
    <dbReference type="NCBI Taxonomy" id="2654337"/>
    <lineage>
        <taxon>Bacteria</taxon>
        <taxon>Bacillati</taxon>
        <taxon>Actinomycetota</taxon>
        <taxon>Actinomycetes</taxon>
        <taxon>Kitasatosporales</taxon>
        <taxon>Streptomycetaceae</taxon>
        <taxon>Streptomyces</taxon>
    </lineage>
</organism>
<dbReference type="InterPro" id="IPR029479">
    <property type="entry name" value="Nitroreductase"/>
</dbReference>
<sequence>MTGEALDVRTVTALVQDATVAPSMHNAQPWKFRFFRDSSTFHVRSDLRRTMPRADTTTRALHLGCGAVLFNLRVAAAHAGWEPETGLLPDPGDRQLLATVRLTEPAPRDSDLAALYSAIHRRRTSRHPFSDEEIPAAVKDELCAAAFLERARLLFPSGWHVESLLDLVEDAEGRDAMDPAATEDMVRWTRVGADAADGATDGIPDYAFGPAKRDGRAPVRDFAGRRAVAGRETGMFEDAPQLALLGTSDDRPTDWLHAGQALERVLLQATLDGLSTSLTSHALERPELRWAARDPRSTMGFVQMVLRLGYGAPPQPGPPRRPVREVLDIE</sequence>
<evidence type="ECO:0000313" key="3">
    <source>
        <dbReference type="EMBL" id="KAF4405304.1"/>
    </source>
</evidence>
<name>A0ABQ7FC71_9ACTN</name>
<feature type="region of interest" description="Disordered" evidence="1">
    <location>
        <begin position="311"/>
        <end position="330"/>
    </location>
</feature>
<gene>
    <name evidence="3" type="ORF">GCU69_30895</name>
</gene>
<dbReference type="RefSeq" id="WP_156207825.1">
    <property type="nucleotide sequence ID" value="NZ_WHPN01000422.1"/>
</dbReference>
<dbReference type="Pfam" id="PF00881">
    <property type="entry name" value="Nitroreductase"/>
    <property type="match status" value="1"/>
</dbReference>
<dbReference type="Gene3D" id="3.40.109.10">
    <property type="entry name" value="NADH Oxidase"/>
    <property type="match status" value="1"/>
</dbReference>
<proteinExistence type="predicted"/>
<dbReference type="InterPro" id="IPR000415">
    <property type="entry name" value="Nitroreductase-like"/>
</dbReference>
<dbReference type="PANTHER" id="PTHR23026:SF123">
    <property type="entry name" value="NAD(P)H NITROREDUCTASE RV3131-RELATED"/>
    <property type="match status" value="1"/>
</dbReference>
<keyword evidence="4" id="KW-1185">Reference proteome</keyword>
<dbReference type="NCBIfam" id="NF047509">
    <property type="entry name" value="Rv3131_FMN_oxido"/>
    <property type="match status" value="1"/>
</dbReference>
<accession>A0ABQ7FC71</accession>